<feature type="compositionally biased region" description="Polar residues" evidence="1">
    <location>
        <begin position="1"/>
        <end position="13"/>
    </location>
</feature>
<dbReference type="OrthoDB" id="3931580at2759"/>
<feature type="region of interest" description="Disordered" evidence="1">
    <location>
        <begin position="76"/>
        <end position="103"/>
    </location>
</feature>
<dbReference type="GeneID" id="25371624"/>
<dbReference type="Proteomes" id="UP000030641">
    <property type="component" value="Unassembled WGS sequence"/>
</dbReference>
<protein>
    <submittedName>
        <fullName evidence="2">Uncharacterized protein</fullName>
    </submittedName>
</protein>
<dbReference type="InParanoid" id="A0A074Y7X9"/>
<keyword evidence="3" id="KW-1185">Reference proteome</keyword>
<evidence type="ECO:0000313" key="3">
    <source>
        <dbReference type="Proteomes" id="UP000030641"/>
    </source>
</evidence>
<sequence>MHNSFNTLSQRMSGFSAGSCRHDNKSSMPANDRYIDPPPPPLPPRIPRTEDGRPSISLPVPGTFVDFCKSGKSSRNTVVRENISSSDTKSSRKYSGKESEMPLSCHPPFEPSWIEIQPLTKHTIKTKLCFEPDVRHISTDIPSLSEREWCKRPPRAHSAHPSRMDFLVPPAASDAHVRSYRPHSMLSTLDNTKTKTVASSSERLNVPRQTHRRMEKARESPRPSRPLAIDSFRERKRYSEVGSPRRNYIPYPSALQQRWANRSSPKVILADSSLQLKSLAELNIEVDEVMSLYTTPAKKF</sequence>
<evidence type="ECO:0000313" key="2">
    <source>
        <dbReference type="EMBL" id="KEQ93810.1"/>
    </source>
</evidence>
<feature type="compositionally biased region" description="Pro residues" evidence="1">
    <location>
        <begin position="36"/>
        <end position="46"/>
    </location>
</feature>
<gene>
    <name evidence="2" type="ORF">AUEXF2481DRAFT_81109</name>
</gene>
<name>A0A074Y7X9_AURSE</name>
<organism evidence="2 3">
    <name type="scientific">Aureobasidium subglaciale (strain EXF-2481)</name>
    <name type="common">Aureobasidium pullulans var. subglaciale</name>
    <dbReference type="NCBI Taxonomy" id="1043005"/>
    <lineage>
        <taxon>Eukaryota</taxon>
        <taxon>Fungi</taxon>
        <taxon>Dikarya</taxon>
        <taxon>Ascomycota</taxon>
        <taxon>Pezizomycotina</taxon>
        <taxon>Dothideomycetes</taxon>
        <taxon>Dothideomycetidae</taxon>
        <taxon>Dothideales</taxon>
        <taxon>Saccotheciaceae</taxon>
        <taxon>Aureobasidium</taxon>
    </lineage>
</organism>
<accession>A0A074Y7X9</accession>
<dbReference type="RefSeq" id="XP_013342382.1">
    <property type="nucleotide sequence ID" value="XM_013486928.1"/>
</dbReference>
<evidence type="ECO:0000256" key="1">
    <source>
        <dbReference type="SAM" id="MobiDB-lite"/>
    </source>
</evidence>
<reference evidence="2 3" key="1">
    <citation type="journal article" date="2014" name="BMC Genomics">
        <title>Genome sequencing of four Aureobasidium pullulans varieties: biotechnological potential, stress tolerance, and description of new species.</title>
        <authorList>
            <person name="Gostin Ar C."/>
            <person name="Ohm R.A."/>
            <person name="Kogej T."/>
            <person name="Sonjak S."/>
            <person name="Turk M."/>
            <person name="Zajc J."/>
            <person name="Zalar P."/>
            <person name="Grube M."/>
            <person name="Sun H."/>
            <person name="Han J."/>
            <person name="Sharma A."/>
            <person name="Chiniquy J."/>
            <person name="Ngan C.Y."/>
            <person name="Lipzen A."/>
            <person name="Barry K."/>
            <person name="Grigoriev I.V."/>
            <person name="Gunde-Cimerman N."/>
        </authorList>
    </citation>
    <scope>NUCLEOTIDE SEQUENCE [LARGE SCALE GENOMIC DNA]</scope>
    <source>
        <strain evidence="2 3">EXF-2481</strain>
    </source>
</reference>
<dbReference type="AlphaFoldDB" id="A0A074Y7X9"/>
<feature type="region of interest" description="Disordered" evidence="1">
    <location>
        <begin position="1"/>
        <end position="57"/>
    </location>
</feature>
<dbReference type="HOGENOM" id="CLU_969718_0_0_1"/>
<feature type="compositionally biased region" description="Polar residues" evidence="1">
    <location>
        <begin position="193"/>
        <end position="203"/>
    </location>
</feature>
<dbReference type="EMBL" id="KL584764">
    <property type="protein sequence ID" value="KEQ93810.1"/>
    <property type="molecule type" value="Genomic_DNA"/>
</dbReference>
<feature type="region of interest" description="Disordered" evidence="1">
    <location>
        <begin position="193"/>
        <end position="233"/>
    </location>
</feature>
<proteinExistence type="predicted"/>